<accession>A0A835UMT0</accession>
<evidence type="ECO:0000313" key="4">
    <source>
        <dbReference type="Proteomes" id="UP000639772"/>
    </source>
</evidence>
<dbReference type="EMBL" id="JADCNM010000009">
    <property type="protein sequence ID" value="KAG0469014.1"/>
    <property type="molecule type" value="Genomic_DNA"/>
</dbReference>
<dbReference type="Pfam" id="PF24994">
    <property type="entry name" value="GIL1_IRKI_C"/>
    <property type="match status" value="1"/>
</dbReference>
<dbReference type="Proteomes" id="UP000639772">
    <property type="component" value="Chromosome 9"/>
</dbReference>
<sequence length="582" mass="65397">MASSAAHTQVQGIQRQDLQAAIAKAVELRAVHAALLQGGGNSAAAMRLLAGAPAPLSRFSNQFSSRAEDYPVFTPTYEEDPLPGYHLIQPDGSVSENWSGASLEGEALGDEIIVSGTKPLNYFSRNNEHLCFSTKASLPDRSLCLNRNPITQSAPKTEMIKSSSRRDAMVELRSMATKYAGDHATISGEANAEKKMLKSFNSTIPMVDIHTKALTVPLQSKIKGPIFSWLFHRTKKKPKSDMSTAIDSEDMSQLLRDSGIFSVEGLKRELVEANEKRDSALVQVAEMRTSIADLQQKLTSLESYCEELKKALKQTVHQKEKLPPNISRRTKLVGNHHSTTDNSLPVSHGVMLEGFLQIVSEARLSVKHFCKNLINAIDINDYSLLEKLNMLLHPHQITMGNKNSKGVLYHLEALINQSLYQDYENCVFQKNGSPKALDPQQGRLENFSAFVTLRNLSWNEVLRKGTKHYSEEFRRFCDQKMNDIVSALGWTRPWPELLLHSFFVAAKCVWSLHLLAFSFNPALAIFRVDEGCSFDSLYMEDSLNDREHRGRFPARVKIMVMPGFYLQDKVLRCRVLCRHRSD</sequence>
<feature type="coiled-coil region" evidence="1">
    <location>
        <begin position="263"/>
        <end position="311"/>
    </location>
</feature>
<feature type="domain" description="GIL1/IRKI C-terminal" evidence="2">
    <location>
        <begin position="525"/>
        <end position="576"/>
    </location>
</feature>
<dbReference type="PANTHER" id="PTHR31029:SF3">
    <property type="entry name" value="IRK-INTERACTING PROTEIN"/>
    <property type="match status" value="1"/>
</dbReference>
<dbReference type="InterPro" id="IPR042316">
    <property type="entry name" value="IRKI-like"/>
</dbReference>
<dbReference type="OrthoDB" id="785851at2759"/>
<dbReference type="AlphaFoldDB" id="A0A835UMT0"/>
<organism evidence="3 4">
    <name type="scientific">Vanilla planifolia</name>
    <name type="common">Vanilla</name>
    <dbReference type="NCBI Taxonomy" id="51239"/>
    <lineage>
        <taxon>Eukaryota</taxon>
        <taxon>Viridiplantae</taxon>
        <taxon>Streptophyta</taxon>
        <taxon>Embryophyta</taxon>
        <taxon>Tracheophyta</taxon>
        <taxon>Spermatophyta</taxon>
        <taxon>Magnoliopsida</taxon>
        <taxon>Liliopsida</taxon>
        <taxon>Asparagales</taxon>
        <taxon>Orchidaceae</taxon>
        <taxon>Vanilloideae</taxon>
        <taxon>Vanilleae</taxon>
        <taxon>Vanilla</taxon>
    </lineage>
</organism>
<gene>
    <name evidence="3" type="ORF">HPP92_018342</name>
</gene>
<protein>
    <recommendedName>
        <fullName evidence="2">GIL1/IRKI C-terminal domain-containing protein</fullName>
    </recommendedName>
</protein>
<keyword evidence="1" id="KW-0175">Coiled coil</keyword>
<dbReference type="InterPro" id="IPR056813">
    <property type="entry name" value="GIL1_IRKI_C"/>
</dbReference>
<dbReference type="PANTHER" id="PTHR31029">
    <property type="entry name" value="CYCLIN-DEPENDENT KINASE-LIKE PROTEIN"/>
    <property type="match status" value="1"/>
</dbReference>
<evidence type="ECO:0000313" key="3">
    <source>
        <dbReference type="EMBL" id="KAG0469014.1"/>
    </source>
</evidence>
<name>A0A835UMT0_VANPL</name>
<evidence type="ECO:0000256" key="1">
    <source>
        <dbReference type="SAM" id="Coils"/>
    </source>
</evidence>
<reference evidence="3 4" key="1">
    <citation type="journal article" date="2020" name="Nat. Food">
        <title>A phased Vanilla planifolia genome enables genetic improvement of flavour and production.</title>
        <authorList>
            <person name="Hasing T."/>
            <person name="Tang H."/>
            <person name="Brym M."/>
            <person name="Khazi F."/>
            <person name="Huang T."/>
            <person name="Chambers A.H."/>
        </authorList>
    </citation>
    <scope>NUCLEOTIDE SEQUENCE [LARGE SCALE GENOMIC DNA]</scope>
    <source>
        <tissue evidence="3">Leaf</tissue>
    </source>
</reference>
<proteinExistence type="predicted"/>
<comment type="caution">
    <text evidence="3">The sequence shown here is derived from an EMBL/GenBank/DDBJ whole genome shotgun (WGS) entry which is preliminary data.</text>
</comment>
<evidence type="ECO:0000259" key="2">
    <source>
        <dbReference type="Pfam" id="PF24994"/>
    </source>
</evidence>